<evidence type="ECO:0000313" key="6">
    <source>
        <dbReference type="EMBL" id="KAK3300617.1"/>
    </source>
</evidence>
<keyword evidence="1" id="KW-0547">Nucleotide-binding</keyword>
<accession>A0AAE0LWY2</accession>
<dbReference type="EMBL" id="JAUEPN010000001">
    <property type="protein sequence ID" value="KAK3300617.1"/>
    <property type="molecule type" value="Genomic_DNA"/>
</dbReference>
<evidence type="ECO:0000256" key="3">
    <source>
        <dbReference type="ARBA" id="ARBA00022840"/>
    </source>
</evidence>
<dbReference type="GO" id="GO:0016787">
    <property type="term" value="F:hydrolase activity"/>
    <property type="evidence" value="ECO:0007669"/>
    <property type="project" value="UniProtKB-KW"/>
</dbReference>
<dbReference type="PANTHER" id="PTHR45626:SF22">
    <property type="entry name" value="DNA REPAIR PROTEIN RAD5"/>
    <property type="match status" value="1"/>
</dbReference>
<dbReference type="InterPro" id="IPR027417">
    <property type="entry name" value="P-loop_NTPase"/>
</dbReference>
<dbReference type="InterPro" id="IPR001650">
    <property type="entry name" value="Helicase_C-like"/>
</dbReference>
<evidence type="ECO:0000256" key="1">
    <source>
        <dbReference type="ARBA" id="ARBA00022741"/>
    </source>
</evidence>
<dbReference type="InterPro" id="IPR038718">
    <property type="entry name" value="SNF2-like_sf"/>
</dbReference>
<name>A0AAE0LWY2_9PEZI</name>
<dbReference type="GO" id="GO:0006281">
    <property type="term" value="P:DNA repair"/>
    <property type="evidence" value="ECO:0007669"/>
    <property type="project" value="TreeGrafter"/>
</dbReference>
<dbReference type="GO" id="GO:0005634">
    <property type="term" value="C:nucleus"/>
    <property type="evidence" value="ECO:0007669"/>
    <property type="project" value="TreeGrafter"/>
</dbReference>
<dbReference type="Proteomes" id="UP001278766">
    <property type="component" value="Unassembled WGS sequence"/>
</dbReference>
<dbReference type="SMART" id="SM00487">
    <property type="entry name" value="DEXDc"/>
    <property type="match status" value="1"/>
</dbReference>
<dbReference type="RefSeq" id="XP_062664131.1">
    <property type="nucleotide sequence ID" value="XM_062799182.1"/>
</dbReference>
<keyword evidence="7" id="KW-1185">Reference proteome</keyword>
<dbReference type="InterPro" id="IPR014001">
    <property type="entry name" value="Helicase_ATP-bd"/>
</dbReference>
<dbReference type="GO" id="GO:0005524">
    <property type="term" value="F:ATP binding"/>
    <property type="evidence" value="ECO:0007669"/>
    <property type="project" value="UniProtKB-KW"/>
</dbReference>
<dbReference type="Pfam" id="PF00271">
    <property type="entry name" value="Helicase_C"/>
    <property type="match status" value="1"/>
</dbReference>
<dbReference type="InterPro" id="IPR049730">
    <property type="entry name" value="SNF2/RAD54-like_C"/>
</dbReference>
<protein>
    <submittedName>
        <fullName evidence="6">SNF2 family N-terminal domain-containing protein</fullName>
    </submittedName>
</protein>
<proteinExistence type="predicted"/>
<dbReference type="GO" id="GO:0008094">
    <property type="term" value="F:ATP-dependent activity, acting on DNA"/>
    <property type="evidence" value="ECO:0007669"/>
    <property type="project" value="TreeGrafter"/>
</dbReference>
<dbReference type="Gene3D" id="3.40.50.300">
    <property type="entry name" value="P-loop containing nucleotide triphosphate hydrolases"/>
    <property type="match status" value="1"/>
</dbReference>
<dbReference type="CDD" id="cd18008">
    <property type="entry name" value="DEXDc_SHPRH-like"/>
    <property type="match status" value="1"/>
</dbReference>
<dbReference type="GeneID" id="87836130"/>
<dbReference type="Gene3D" id="3.40.50.10810">
    <property type="entry name" value="Tandem AAA-ATPase domain"/>
    <property type="match status" value="1"/>
</dbReference>
<dbReference type="SUPFAM" id="SSF52540">
    <property type="entry name" value="P-loop containing nucleoside triphosphate hydrolases"/>
    <property type="match status" value="2"/>
</dbReference>
<keyword evidence="3" id="KW-0067">ATP-binding</keyword>
<evidence type="ECO:0000256" key="2">
    <source>
        <dbReference type="ARBA" id="ARBA00022801"/>
    </source>
</evidence>
<dbReference type="PROSITE" id="PS51192">
    <property type="entry name" value="HELICASE_ATP_BIND_1"/>
    <property type="match status" value="1"/>
</dbReference>
<gene>
    <name evidence="6" type="ORF">B0H64DRAFT_19696</name>
</gene>
<reference evidence="6" key="2">
    <citation type="submission" date="2023-06" db="EMBL/GenBank/DDBJ databases">
        <authorList>
            <consortium name="Lawrence Berkeley National Laboratory"/>
            <person name="Haridas S."/>
            <person name="Hensen N."/>
            <person name="Bonometti L."/>
            <person name="Westerberg I."/>
            <person name="Brannstrom I.O."/>
            <person name="Guillou S."/>
            <person name="Cros-Aarteil S."/>
            <person name="Calhoun S."/>
            <person name="Kuo A."/>
            <person name="Mondo S."/>
            <person name="Pangilinan J."/>
            <person name="Riley R."/>
            <person name="Labutti K."/>
            <person name="Andreopoulos B."/>
            <person name="Lipzen A."/>
            <person name="Chen C."/>
            <person name="Yanf M."/>
            <person name="Daum C."/>
            <person name="Ng V."/>
            <person name="Clum A."/>
            <person name="Steindorff A."/>
            <person name="Ohm R."/>
            <person name="Martin F."/>
            <person name="Silar P."/>
            <person name="Natvig D."/>
            <person name="Lalanne C."/>
            <person name="Gautier V."/>
            <person name="Ament-Velasquez S.L."/>
            <person name="Kruys A."/>
            <person name="Hutchinson M.I."/>
            <person name="Powell A.J."/>
            <person name="Barry K."/>
            <person name="Miller A.N."/>
            <person name="Grigoriev I.V."/>
            <person name="Debuchy R."/>
            <person name="Gladieux P."/>
            <person name="Thoren M.H."/>
            <person name="Johannesson H."/>
        </authorList>
    </citation>
    <scope>NUCLEOTIDE SEQUENCE</scope>
    <source>
        <strain evidence="6">CBS 168.71</strain>
    </source>
</reference>
<evidence type="ECO:0000259" key="5">
    <source>
        <dbReference type="PROSITE" id="PS51194"/>
    </source>
</evidence>
<dbReference type="AlphaFoldDB" id="A0AAE0LWY2"/>
<dbReference type="SMART" id="SM00490">
    <property type="entry name" value="HELICc"/>
    <property type="match status" value="1"/>
</dbReference>
<keyword evidence="2" id="KW-0378">Hydrolase</keyword>
<dbReference type="InterPro" id="IPR000330">
    <property type="entry name" value="SNF2_N"/>
</dbReference>
<dbReference type="PROSITE" id="PS51194">
    <property type="entry name" value="HELICASE_CTER"/>
    <property type="match status" value="1"/>
</dbReference>
<feature type="domain" description="Helicase C-terminal" evidence="5">
    <location>
        <begin position="556"/>
        <end position="695"/>
    </location>
</feature>
<dbReference type="Pfam" id="PF00176">
    <property type="entry name" value="SNF2-rel_dom"/>
    <property type="match status" value="1"/>
</dbReference>
<reference evidence="6" key="1">
    <citation type="journal article" date="2023" name="Mol. Phylogenet. Evol.">
        <title>Genome-scale phylogeny and comparative genomics of the fungal order Sordariales.</title>
        <authorList>
            <person name="Hensen N."/>
            <person name="Bonometti L."/>
            <person name="Westerberg I."/>
            <person name="Brannstrom I.O."/>
            <person name="Guillou S."/>
            <person name="Cros-Aarteil S."/>
            <person name="Calhoun S."/>
            <person name="Haridas S."/>
            <person name="Kuo A."/>
            <person name="Mondo S."/>
            <person name="Pangilinan J."/>
            <person name="Riley R."/>
            <person name="LaButti K."/>
            <person name="Andreopoulos B."/>
            <person name="Lipzen A."/>
            <person name="Chen C."/>
            <person name="Yan M."/>
            <person name="Daum C."/>
            <person name="Ng V."/>
            <person name="Clum A."/>
            <person name="Steindorff A."/>
            <person name="Ohm R.A."/>
            <person name="Martin F."/>
            <person name="Silar P."/>
            <person name="Natvig D.O."/>
            <person name="Lalanne C."/>
            <person name="Gautier V."/>
            <person name="Ament-Velasquez S.L."/>
            <person name="Kruys A."/>
            <person name="Hutchinson M.I."/>
            <person name="Powell A.J."/>
            <person name="Barry K."/>
            <person name="Miller A.N."/>
            <person name="Grigoriev I.V."/>
            <person name="Debuchy R."/>
            <person name="Gladieux P."/>
            <person name="Hiltunen Thoren M."/>
            <person name="Johannesson H."/>
        </authorList>
    </citation>
    <scope>NUCLEOTIDE SEQUENCE</scope>
    <source>
        <strain evidence="6">CBS 168.71</strain>
    </source>
</reference>
<comment type="caution">
    <text evidence="6">The sequence shown here is derived from an EMBL/GenBank/DDBJ whole genome shotgun (WGS) entry which is preliminary data.</text>
</comment>
<organism evidence="6 7">
    <name type="scientific">Chaetomium fimeti</name>
    <dbReference type="NCBI Taxonomy" id="1854472"/>
    <lineage>
        <taxon>Eukaryota</taxon>
        <taxon>Fungi</taxon>
        <taxon>Dikarya</taxon>
        <taxon>Ascomycota</taxon>
        <taxon>Pezizomycotina</taxon>
        <taxon>Sordariomycetes</taxon>
        <taxon>Sordariomycetidae</taxon>
        <taxon>Sordariales</taxon>
        <taxon>Chaetomiaceae</taxon>
        <taxon>Chaetomium</taxon>
    </lineage>
</organism>
<evidence type="ECO:0000313" key="7">
    <source>
        <dbReference type="Proteomes" id="UP001278766"/>
    </source>
</evidence>
<dbReference type="InterPro" id="IPR050628">
    <property type="entry name" value="SNF2_RAD54_helicase_TF"/>
</dbReference>
<evidence type="ECO:0000259" key="4">
    <source>
        <dbReference type="PROSITE" id="PS51192"/>
    </source>
</evidence>
<dbReference type="CDD" id="cd18793">
    <property type="entry name" value="SF2_C_SNF"/>
    <property type="match status" value="1"/>
</dbReference>
<dbReference type="PANTHER" id="PTHR45626">
    <property type="entry name" value="TRANSCRIPTION TERMINATION FACTOR 2-RELATED"/>
    <property type="match status" value="1"/>
</dbReference>
<feature type="domain" description="Helicase ATP-binding" evidence="4">
    <location>
        <begin position="171"/>
        <end position="350"/>
    </location>
</feature>
<sequence length="718" mass="79563">MVGVKATAVIEVAVAAAGPKELRTKGIVPLTINVYGQPSKANDAGDALSTISAFLQHPFFLESSCKGYFNPQLFRVESQMQDLTYLVGLKERELRAKTISDQVEDILGSLDDTVFVQGPPLQVGDELGALLTNLTDHQSAALRFIHQRENQQHSQWMQERLRNLTNMPPAHNIPSYSTGGILADAMGLGKTLTMISTIIATSSHAEQWRAHSGLQEGFLRSRTTLVVVSSAQVLNVWESEIEKHVKPTTLKICRFHGKGRPTLPASLTDYDLILTTYATLSAEYKSRGVLHDIMWFRVVLDEAHWIRNKGSTQFKAAVALQSAHRWCLTGTPIQNSLNDLVSLLSFLSFEPFSSPIIFQRHILEPLARDPQTGASNLRELLRTICLRRDERLLKLPEPSFEQVEVTLQEGERILYNMIMAQCAREIDDTVSSQVKIKKYNILFTAMTKLRRLCNNGILPTLPMTNVTTEGDIGSEGCEFCSGADEDKFELVMQDDICPECGSQLVSRVNLPCLTPKGTQLQALALIPGMVSPGEILTANQASNTTLSSKVQAVVNRLNQVGYRSKSLVFSSWVTTLDLLEQNLKGRCLRIDGSVNYATRLRILEEFQATDVPILLMTVQTGAVGLNLTAANYVHIVEPQWNPSVEEQAIARAVRMGQTRTVTIIRYVVKNSVEENIVQIQKRKRSLAKFTLDSASHDGDGASGTLDDLRVVLDIDLIP</sequence>